<feature type="compositionally biased region" description="Low complexity" evidence="1">
    <location>
        <begin position="881"/>
        <end position="893"/>
    </location>
</feature>
<dbReference type="Proteomes" id="UP001213000">
    <property type="component" value="Unassembled WGS sequence"/>
</dbReference>
<feature type="compositionally biased region" description="Low complexity" evidence="1">
    <location>
        <begin position="815"/>
        <end position="827"/>
    </location>
</feature>
<dbReference type="AlphaFoldDB" id="A0AAD5VGX4"/>
<proteinExistence type="predicted"/>
<dbReference type="EMBL" id="JANIEX010001822">
    <property type="protein sequence ID" value="KAJ3554141.1"/>
    <property type="molecule type" value="Genomic_DNA"/>
</dbReference>
<dbReference type="InterPro" id="IPR046521">
    <property type="entry name" value="DUF6698"/>
</dbReference>
<feature type="compositionally biased region" description="Low complexity" evidence="1">
    <location>
        <begin position="914"/>
        <end position="928"/>
    </location>
</feature>
<evidence type="ECO:0000256" key="1">
    <source>
        <dbReference type="SAM" id="MobiDB-lite"/>
    </source>
</evidence>
<gene>
    <name evidence="2" type="ORF">NP233_g12486</name>
</gene>
<feature type="region of interest" description="Disordered" evidence="1">
    <location>
        <begin position="465"/>
        <end position="488"/>
    </location>
</feature>
<feature type="region of interest" description="Disordered" evidence="1">
    <location>
        <begin position="774"/>
        <end position="981"/>
    </location>
</feature>
<feature type="compositionally biased region" description="Basic residues" evidence="1">
    <location>
        <begin position="903"/>
        <end position="913"/>
    </location>
</feature>
<evidence type="ECO:0000313" key="2">
    <source>
        <dbReference type="EMBL" id="KAJ3554141.1"/>
    </source>
</evidence>
<name>A0AAD5VGX4_9AGAR</name>
<reference evidence="2" key="1">
    <citation type="submission" date="2022-07" db="EMBL/GenBank/DDBJ databases">
        <title>Genome Sequence of Leucocoprinus birnbaumii.</title>
        <authorList>
            <person name="Buettner E."/>
        </authorList>
    </citation>
    <scope>NUCLEOTIDE SEQUENCE</scope>
    <source>
        <strain evidence="2">VT141</strain>
    </source>
</reference>
<comment type="caution">
    <text evidence="2">The sequence shown here is derived from an EMBL/GenBank/DDBJ whole genome shotgun (WGS) entry which is preliminary data.</text>
</comment>
<evidence type="ECO:0000313" key="3">
    <source>
        <dbReference type="Proteomes" id="UP001213000"/>
    </source>
</evidence>
<sequence>MHNNAHGLGGKHLWPLLLQYLKACGKQVLELVDDRVKEVPRWSNFHHFDAVTGVSFTDASKLEDIVKISLFCTYDLVLASQEPGALLLLRLLRKYLNVDAYMSLSVHTEEAIEAGKKELSEYNTILQEYISASQKLPKPKNWDFPKNHWWSHVFEDIMEKGVTKNSTTQPSEQMHGAIKDAYHLRTNFKNIEPQILRGLAWHRVAQLMEDTFPASLKGSDPDADLFSQSSSKTSPVFHQIQLGARRLTHLLGELIEEKRGDSSFNNFFDKLARFIQAEFSEVIYHSEKITEWAFVRVSYESTVDWRLETDLLRCSAKFHNHPRHDCVMYQAEDGWRYGQLQFVFTLSVSGEAVPLCLIAPLEAVPQSKEDKDLEFLAIMAPKKSLKALPPPSDTSSAPESGESDSETDLAGALRNVDFSWKPPVIPPPSGATHRDYKKVIESATDQVLHLTAALKLLLAENEELRTDAPKSPKSQAPRYSDSNELQARSKDRSFPLEFQKYCENIRLNAKKFGFMYELFVDPAVLPLEFVHKDDRISPHHAERYKSAEKGSQAIVSELYECFPSVLYSPMTSFPAEFAAVASLSKFLIKKIKDTAHRIFPELNELRSVPMADRIKHPAFRALLYGPGDLRVKYPPIIFRYRNPEQLSLIFMGSEIPKVARTILWAQSSLEATRTAPSPPSNGKLWKVKEISPGAIAFSAVVVIYLFSGDTQFRAVGPNSGIRYEELFTRFKEILVGRMRKKQLGIFKWFNKRVFKGISGSSSSNETEYISDVDDAIDAGDPGEEAYTDSEGGQSGAEEILPEEPTQHPRNAQNRSTPAPSSSGASSPEPKEYPGGVAGPHLPQAPEATCNPARSVEFSLDSCPADAVEDNSETEKSESDRSLAGSSGKSSSEISPPPAAVVKPAKKTQRRKKAAATPTDDGSSDSDTPLAQSIAAKKGKGTKGKKVTPLKKGKPRAAEVPAEEPPKKAQSTRNTRRGKKQG</sequence>
<dbReference type="Pfam" id="PF20414">
    <property type="entry name" value="DUF6698"/>
    <property type="match status" value="1"/>
</dbReference>
<feature type="compositionally biased region" description="Acidic residues" evidence="1">
    <location>
        <begin position="774"/>
        <end position="787"/>
    </location>
</feature>
<feature type="region of interest" description="Disordered" evidence="1">
    <location>
        <begin position="386"/>
        <end position="408"/>
    </location>
</feature>
<protein>
    <submittedName>
        <fullName evidence="2">Uncharacterized protein</fullName>
    </submittedName>
</protein>
<keyword evidence="3" id="KW-1185">Reference proteome</keyword>
<accession>A0AAD5VGX4</accession>
<feature type="compositionally biased region" description="Basic residues" evidence="1">
    <location>
        <begin position="936"/>
        <end position="954"/>
    </location>
</feature>
<organism evidence="2 3">
    <name type="scientific">Leucocoprinus birnbaumii</name>
    <dbReference type="NCBI Taxonomy" id="56174"/>
    <lineage>
        <taxon>Eukaryota</taxon>
        <taxon>Fungi</taxon>
        <taxon>Dikarya</taxon>
        <taxon>Basidiomycota</taxon>
        <taxon>Agaricomycotina</taxon>
        <taxon>Agaricomycetes</taxon>
        <taxon>Agaricomycetidae</taxon>
        <taxon>Agaricales</taxon>
        <taxon>Agaricineae</taxon>
        <taxon>Agaricaceae</taxon>
        <taxon>Leucocoprinus</taxon>
    </lineage>
</organism>